<evidence type="ECO:0000313" key="2">
    <source>
        <dbReference type="EMBL" id="KWX20436.1"/>
    </source>
</evidence>
<keyword evidence="3" id="KW-1185">Reference proteome</keyword>
<dbReference type="Pfam" id="PF10774">
    <property type="entry name" value="DUF4226"/>
    <property type="match status" value="1"/>
</dbReference>
<dbReference type="EMBL" id="LGTW01000027">
    <property type="protein sequence ID" value="KWX20436.1"/>
    <property type="molecule type" value="Genomic_DNA"/>
</dbReference>
<sequence>MSILDRLAQDLTATLGALTGEQSGPPKSGPLLPDGPDHDGGGLMPPAEPYSPPPPGSVAPPSGGGPMPRSTLDNLHGTDDAPYPMPVVQDPEALGPGLHWTEIAPGIWMPPGSASEPESPPWQTHTMGWSGEAADEARSADARLAQASRTRGEADQELARGIIDAGAAARSAHERLRTIQADVEAGVAALRPSLDTPAGRQQLATLLDSKASEAREVIGQVQAAAAQAAAAMGAATAGYGSIAV</sequence>
<dbReference type="PATRIC" id="fig|59750.3.peg.3909"/>
<comment type="caution">
    <text evidence="2">The sequence shown here is derived from an EMBL/GenBank/DDBJ whole genome shotgun (WGS) entry which is preliminary data.</text>
</comment>
<organism evidence="2 3">
    <name type="scientific">Mycolicibacterium wolinskyi</name>
    <dbReference type="NCBI Taxonomy" id="59750"/>
    <lineage>
        <taxon>Bacteria</taxon>
        <taxon>Bacillati</taxon>
        <taxon>Actinomycetota</taxon>
        <taxon>Actinomycetes</taxon>
        <taxon>Mycobacteriales</taxon>
        <taxon>Mycobacteriaceae</taxon>
        <taxon>Mycolicibacterium</taxon>
    </lineage>
</organism>
<proteinExistence type="predicted"/>
<feature type="compositionally biased region" description="Pro residues" evidence="1">
    <location>
        <begin position="46"/>
        <end position="58"/>
    </location>
</feature>
<dbReference type="InterPro" id="IPR019710">
    <property type="entry name" value="DUF4226"/>
</dbReference>
<reference evidence="2 3" key="1">
    <citation type="submission" date="2015-07" db="EMBL/GenBank/DDBJ databases">
        <title>A draft genome sequence of Mycobacterium wolinskyi.</title>
        <authorList>
            <person name="de Man T.J."/>
            <person name="Perry K.A."/>
            <person name="Coulliette A.D."/>
            <person name="Jensen B."/>
            <person name="Toney N.C."/>
            <person name="Limbago B.M."/>
            <person name="Noble-Wang J."/>
        </authorList>
    </citation>
    <scope>NUCLEOTIDE SEQUENCE [LARGE SCALE GENOMIC DNA]</scope>
    <source>
        <strain evidence="2 3">CDC_01</strain>
    </source>
</reference>
<evidence type="ECO:0000256" key="1">
    <source>
        <dbReference type="SAM" id="MobiDB-lite"/>
    </source>
</evidence>
<feature type="region of interest" description="Disordered" evidence="1">
    <location>
        <begin position="15"/>
        <end position="92"/>
    </location>
</feature>
<gene>
    <name evidence="2" type="ORF">AFM11_30075</name>
</gene>
<name>A0A132PDM3_9MYCO</name>
<dbReference type="Proteomes" id="UP000070612">
    <property type="component" value="Unassembled WGS sequence"/>
</dbReference>
<dbReference type="AlphaFoldDB" id="A0A132PDM3"/>
<evidence type="ECO:0000313" key="3">
    <source>
        <dbReference type="Proteomes" id="UP000070612"/>
    </source>
</evidence>
<protein>
    <recommendedName>
        <fullName evidence="4">Biofilm regulator BssS</fullName>
    </recommendedName>
</protein>
<accession>A0A132PDM3</accession>
<evidence type="ECO:0008006" key="4">
    <source>
        <dbReference type="Google" id="ProtNLM"/>
    </source>
</evidence>
<dbReference type="RefSeq" id="WP_067856749.1">
    <property type="nucleotide sequence ID" value="NZ_LGTW01000027.1"/>
</dbReference>